<reference evidence="2" key="1">
    <citation type="submission" date="2020-09" db="EMBL/GenBank/DDBJ databases">
        <title>Genome-Enabled Discovery of Anthraquinone Biosynthesis in Senna tora.</title>
        <authorList>
            <person name="Kang S.-H."/>
            <person name="Pandey R.P."/>
            <person name="Lee C.-M."/>
            <person name="Sim J.-S."/>
            <person name="Jeong J.-T."/>
            <person name="Choi B.-S."/>
            <person name="Jung M."/>
            <person name="Ginzburg D."/>
            <person name="Zhao K."/>
            <person name="Won S.Y."/>
            <person name="Oh T.-J."/>
            <person name="Yu Y."/>
            <person name="Kim N.-H."/>
            <person name="Lee O.R."/>
            <person name="Lee T.-H."/>
            <person name="Bashyal P."/>
            <person name="Kim T.-S."/>
            <person name="Lee W.-H."/>
            <person name="Kawkins C."/>
            <person name="Kim C.-K."/>
            <person name="Kim J.S."/>
            <person name="Ahn B.O."/>
            <person name="Rhee S.Y."/>
            <person name="Sohng J.K."/>
        </authorList>
    </citation>
    <scope>NUCLEOTIDE SEQUENCE</scope>
    <source>
        <tissue evidence="2">Leaf</tissue>
    </source>
</reference>
<dbReference type="EMBL" id="JAAIUW010000010">
    <property type="protein sequence ID" value="KAF7812036.1"/>
    <property type="molecule type" value="Genomic_DNA"/>
</dbReference>
<evidence type="ECO:0000313" key="3">
    <source>
        <dbReference type="Proteomes" id="UP000634136"/>
    </source>
</evidence>
<accession>A0A834SYF9</accession>
<organism evidence="2 3">
    <name type="scientific">Senna tora</name>
    <dbReference type="NCBI Taxonomy" id="362788"/>
    <lineage>
        <taxon>Eukaryota</taxon>
        <taxon>Viridiplantae</taxon>
        <taxon>Streptophyta</taxon>
        <taxon>Embryophyta</taxon>
        <taxon>Tracheophyta</taxon>
        <taxon>Spermatophyta</taxon>
        <taxon>Magnoliopsida</taxon>
        <taxon>eudicotyledons</taxon>
        <taxon>Gunneridae</taxon>
        <taxon>Pentapetalae</taxon>
        <taxon>rosids</taxon>
        <taxon>fabids</taxon>
        <taxon>Fabales</taxon>
        <taxon>Fabaceae</taxon>
        <taxon>Caesalpinioideae</taxon>
        <taxon>Cassia clade</taxon>
        <taxon>Senna</taxon>
    </lineage>
</organism>
<name>A0A834SYF9_9FABA</name>
<proteinExistence type="predicted"/>
<gene>
    <name evidence="2" type="ORF">G2W53_033012</name>
</gene>
<protein>
    <submittedName>
        <fullName evidence="2">Uncharacterized protein</fullName>
    </submittedName>
</protein>
<evidence type="ECO:0000256" key="1">
    <source>
        <dbReference type="SAM" id="MobiDB-lite"/>
    </source>
</evidence>
<comment type="caution">
    <text evidence="2">The sequence shown here is derived from an EMBL/GenBank/DDBJ whole genome shotgun (WGS) entry which is preliminary data.</text>
</comment>
<evidence type="ECO:0000313" key="2">
    <source>
        <dbReference type="EMBL" id="KAF7812036.1"/>
    </source>
</evidence>
<feature type="compositionally biased region" description="Polar residues" evidence="1">
    <location>
        <begin position="1"/>
        <end position="12"/>
    </location>
</feature>
<keyword evidence="3" id="KW-1185">Reference proteome</keyword>
<dbReference type="Proteomes" id="UP000634136">
    <property type="component" value="Unassembled WGS sequence"/>
</dbReference>
<sequence length="21" mass="2437">MGSPLRVTQQQPRGHRDTQML</sequence>
<dbReference type="AlphaFoldDB" id="A0A834SYF9"/>
<feature type="region of interest" description="Disordered" evidence="1">
    <location>
        <begin position="1"/>
        <end position="21"/>
    </location>
</feature>